<name>A0A2P4X3I4_9STRA</name>
<proteinExistence type="predicted"/>
<feature type="domain" description="Ricin B lectin" evidence="3">
    <location>
        <begin position="237"/>
        <end position="373"/>
    </location>
</feature>
<dbReference type="EMBL" id="NCKW01016939">
    <property type="protein sequence ID" value="POM60098.1"/>
    <property type="molecule type" value="Genomic_DNA"/>
</dbReference>
<dbReference type="PANTHER" id="PTHR11675">
    <property type="entry name" value="N-ACETYLGALACTOSAMINYLTRANSFERASE"/>
    <property type="match status" value="1"/>
</dbReference>
<reference evidence="4 5" key="1">
    <citation type="journal article" date="2017" name="Genome Biol. Evol.">
        <title>Phytophthora megakarya and P. palmivora, closely related causal agents of cacao black pod rot, underwent increases in genome sizes and gene numbers by different mechanisms.</title>
        <authorList>
            <person name="Ali S.S."/>
            <person name="Shao J."/>
            <person name="Lary D.J."/>
            <person name="Kronmiller B."/>
            <person name="Shen D."/>
            <person name="Strem M.D."/>
            <person name="Amoako-Attah I."/>
            <person name="Akrofi A.Y."/>
            <person name="Begoude B.A."/>
            <person name="Ten Hoopen G.M."/>
            <person name="Coulibaly K."/>
            <person name="Kebe B.I."/>
            <person name="Melnick R.L."/>
            <person name="Guiltinan M.J."/>
            <person name="Tyler B.M."/>
            <person name="Meinhardt L.W."/>
            <person name="Bailey B.A."/>
        </authorList>
    </citation>
    <scope>NUCLEOTIDE SEQUENCE [LARGE SCALE GENOMIC DNA]</scope>
    <source>
        <strain evidence="5">sbr112.9</strain>
    </source>
</reference>
<dbReference type="CDD" id="cd00161">
    <property type="entry name" value="beta-trefoil_Ricin-like"/>
    <property type="match status" value="4"/>
</dbReference>
<keyword evidence="5" id="KW-1185">Reference proteome</keyword>
<feature type="domain" description="Ricin B lectin" evidence="3">
    <location>
        <begin position="729"/>
        <end position="862"/>
    </location>
</feature>
<feature type="domain" description="Ricin B lectin" evidence="3">
    <location>
        <begin position="401"/>
        <end position="537"/>
    </location>
</feature>
<accession>A0A2P4X3I4</accession>
<dbReference type="Proteomes" id="UP000237271">
    <property type="component" value="Unassembled WGS sequence"/>
</dbReference>
<evidence type="ECO:0000313" key="4">
    <source>
        <dbReference type="EMBL" id="POM60098.1"/>
    </source>
</evidence>
<dbReference type="PROSITE" id="PS50231">
    <property type="entry name" value="RICIN_B_LECTIN"/>
    <property type="match status" value="5"/>
</dbReference>
<dbReference type="InterPro" id="IPR035992">
    <property type="entry name" value="Ricin_B-like_lectins"/>
</dbReference>
<dbReference type="InterPro" id="IPR000772">
    <property type="entry name" value="Ricin_B_lectin"/>
</dbReference>
<dbReference type="SUPFAM" id="SSF50370">
    <property type="entry name" value="Ricin B-like lectins"/>
    <property type="match status" value="6"/>
</dbReference>
<protein>
    <recommendedName>
        <fullName evidence="3">Ricin B lectin domain-containing protein</fullName>
    </recommendedName>
</protein>
<dbReference type="PANTHER" id="PTHR11675:SF126">
    <property type="entry name" value="RICIN B LECTIN DOMAIN-CONTAINING PROTEIN"/>
    <property type="match status" value="1"/>
</dbReference>
<dbReference type="SMART" id="SM00458">
    <property type="entry name" value="RICIN"/>
    <property type="match status" value="5"/>
</dbReference>
<keyword evidence="2" id="KW-1015">Disulfide bond</keyword>
<evidence type="ECO:0000256" key="2">
    <source>
        <dbReference type="ARBA" id="ARBA00023157"/>
    </source>
</evidence>
<dbReference type="OrthoDB" id="6770063at2759"/>
<dbReference type="Gene3D" id="2.80.10.50">
    <property type="match status" value="6"/>
</dbReference>
<dbReference type="GO" id="GO:0004653">
    <property type="term" value="F:polypeptide N-acetylgalactosaminyltransferase activity"/>
    <property type="evidence" value="ECO:0007669"/>
    <property type="project" value="TreeGrafter"/>
</dbReference>
<feature type="domain" description="Ricin B lectin" evidence="3">
    <location>
        <begin position="566"/>
        <end position="702"/>
    </location>
</feature>
<sequence length="1314" mass="146315">MMLHNPMKSNLCFDDGGGTDPGATRFVMWHCNNDSPNQHFEIMPRAAIMEERRQKRIAAGLDDEIDLLNSGQKIMLRVRGKDNLCVDDGGGRWNGATKFNDQLCDPTSLNQVFTYDAKTRQFRSVSKPGLCMDDGGAWNAAGSQAHLWDCDPNNQNQWFVWDEDTMMLRNPVKQNLCFDDGGGTAPGQTKYVLWFCDNNNVNQHFEILSHAKMVEEKKNRLIAAGLDDDVDLLNSGQPIMLRVRGKNNLCIDDGGGRWNGATKFVNQKCSPSSQNQLFTYDPSTRQFRSVNKPNLCMDDGGGWNAAETTAHLWDCDPNNQNQWFVWDENTMMIRNPAKNNLCFDDGGGMTPGASRYWLWTCDNNNPNQHFEVVSAASMMEEMKKERIAAGNTAVDILSTGQEVLLRVRGKDNLCVDDGGGYSSGETKFVDQPCDPDSPNQIFTYNSMTHQFQSSYKPGMCIDDGGAWNAAGSQAHLWQCDPNNQNQWFVMDDDTLMLHNPVKENLCFDDGGGTSPGATRYVLWFCSDDNPNQHFEVLPRAAMLEEKRKKLSAAGIDNNINLLMSGQSIMLRVRGKNNVCVDDGGGHGNGETQFSAQQCDPTSPNQIFSYDASTHQLRSINKPGMCMDDGGGWGPGQTPALARLWACDPSNENQWFILDQDNMMFRNPVKDNLCLDDGSNHPLMKFWLNNCDTNSQNQHFEIISPASIPGIGAPNPDRLGMKFLNILQSGNQVLIRSHSRNLCLDDGGGHSSGETKFVYQPCDPNSPNQIFSYDVNAREFRSVNKGGMCLDDGGGWVAGASTAHLWQCDPGNENQWFELDPDTLMLHSPAKPGLCFGDDGGMMNNFLLWDCNIDSPNQQFEILSRPWGTFYGNDQLLPPGPIEIDQPQPIDGGGMVVPPPDIAIDEPVRYGTDQHWEGAPAGSFGTPEGIPHDNELPPSGPLVLPDQIDEHLPPPDVPVVAKADMPFVTYGDGDWNLLAPSNDTVSLVNADDSTAISAAEIFKYLQTLKDRADMEHEVMMYRYKRTYQCASAGLQTLAKDAVTPDEYHVLVQWMYDHCAAGATDVAPIENPSPPLTDDQLKLDDVAPLVDDTDVKRQYMTKLEFYYEIKNHYALKSEELVGDAAVANLRAAETEKLEKKLADCIEEASERYGYKQDNMPNNSKDHLKDAISHVSGRTPPKPNMLRLQCLLSTGEDVRVVTIEVSPDERISELQARLVEKLNSESWAKPDTVMKLYHVQHQQLTYRQDPTTKLEVLFLDGDKISRSDAATGIVRQKATQLVPWALVSWYFQDQTFIFPDAIDIVVVSGEDADEEIA</sequence>
<evidence type="ECO:0000256" key="1">
    <source>
        <dbReference type="ARBA" id="ARBA00022734"/>
    </source>
</evidence>
<dbReference type="GO" id="GO:0030246">
    <property type="term" value="F:carbohydrate binding"/>
    <property type="evidence" value="ECO:0007669"/>
    <property type="project" value="UniProtKB-KW"/>
</dbReference>
<keyword evidence="1" id="KW-0430">Lectin</keyword>
<evidence type="ECO:0000259" key="3">
    <source>
        <dbReference type="SMART" id="SM00458"/>
    </source>
</evidence>
<gene>
    <name evidence="4" type="ORF">PHPALM_31083</name>
</gene>
<organism evidence="4 5">
    <name type="scientific">Phytophthora palmivora</name>
    <dbReference type="NCBI Taxonomy" id="4796"/>
    <lineage>
        <taxon>Eukaryota</taxon>
        <taxon>Sar</taxon>
        <taxon>Stramenopiles</taxon>
        <taxon>Oomycota</taxon>
        <taxon>Peronosporomycetes</taxon>
        <taxon>Peronosporales</taxon>
        <taxon>Peronosporaceae</taxon>
        <taxon>Phytophthora</taxon>
    </lineage>
</organism>
<dbReference type="Pfam" id="PF00652">
    <property type="entry name" value="Ricin_B_lectin"/>
    <property type="match status" value="5"/>
</dbReference>
<evidence type="ECO:0000313" key="5">
    <source>
        <dbReference type="Proteomes" id="UP000237271"/>
    </source>
</evidence>
<dbReference type="GO" id="GO:0006493">
    <property type="term" value="P:protein O-linked glycosylation"/>
    <property type="evidence" value="ECO:0007669"/>
    <property type="project" value="TreeGrafter"/>
</dbReference>
<comment type="caution">
    <text evidence="4">The sequence shown here is derived from an EMBL/GenBank/DDBJ whole genome shotgun (WGS) entry which is preliminary data.</text>
</comment>
<feature type="domain" description="Ricin B lectin" evidence="3">
    <location>
        <begin position="72"/>
        <end position="208"/>
    </location>
</feature>